<evidence type="ECO:0000313" key="2">
    <source>
        <dbReference type="Proteomes" id="UP000248966"/>
    </source>
</evidence>
<protein>
    <submittedName>
        <fullName evidence="1">Uncharacterized protein</fullName>
    </submittedName>
</protein>
<evidence type="ECO:0000313" key="1">
    <source>
        <dbReference type="EMBL" id="RAN98198.1"/>
    </source>
</evidence>
<accession>A0A328N6F1</accession>
<dbReference type="EMBL" id="PYAA01000026">
    <property type="protein sequence ID" value="RAN98198.1"/>
    <property type="molecule type" value="Genomic_DNA"/>
</dbReference>
<gene>
    <name evidence="1" type="ORF">LAH08_04268</name>
</gene>
<dbReference type="Proteomes" id="UP000248966">
    <property type="component" value="Unassembled WGS sequence"/>
</dbReference>
<proteinExistence type="predicted"/>
<comment type="caution">
    <text evidence="1">The sequence shown here is derived from an EMBL/GenBank/DDBJ whole genome shotgun (WGS) entry which is preliminary data.</text>
</comment>
<name>A0A328N6F1_9ACTN</name>
<sequence>MVTIFSEITRTDPSPAVHGDARFKFLDRVSGAYWDQVRDVIEDWFSRLCPDAQADVRGRLRSKDDRQFSGAFFELYLHECLLRMGYTVTCHPVLVGTTRRPDFLAEKDGRSVYVEARSASDSDVAVGAAARINAVHESLNRLDSPNFFLWIEVVRQGPGPLRAKPLRGRLERWLSGLDPDKVPLGGRRDDLPSHLYKEQTEGDDVSWIIEFWAIPKSSEARGREGVRPLGIFGGNAASVNDEDGIRGALSDKGAAYGPLGAPFIVAVASSSMSLDDHDVRNALYGTEMLQIATAPDGTESHAVVREANGYWYAGDNWDHRGVSAVLVVKQLHPAFVGNQQHTIWEHPDPAHAIEALPIWRSAILGADGRMEFDDPPRTQSDWFGLGDPWPIGEPFPRQS</sequence>
<reference evidence="1 2" key="1">
    <citation type="submission" date="2018-03" db="EMBL/GenBank/DDBJ databases">
        <title>Defining the species Micromonospora saelicesensis and Micromonospora noduli under the framework of genomics.</title>
        <authorList>
            <person name="Riesco R."/>
            <person name="Trujillo M.E."/>
        </authorList>
    </citation>
    <scope>NUCLEOTIDE SEQUENCE [LARGE SCALE GENOMIC DNA]</scope>
    <source>
        <strain evidence="1 2">LAH08</strain>
    </source>
</reference>
<dbReference type="AlphaFoldDB" id="A0A328N6F1"/>
<organism evidence="1 2">
    <name type="scientific">Micromonospora noduli</name>
    <dbReference type="NCBI Taxonomy" id="709876"/>
    <lineage>
        <taxon>Bacteria</taxon>
        <taxon>Bacillati</taxon>
        <taxon>Actinomycetota</taxon>
        <taxon>Actinomycetes</taxon>
        <taxon>Micromonosporales</taxon>
        <taxon>Micromonosporaceae</taxon>
        <taxon>Micromonospora</taxon>
    </lineage>
</organism>